<dbReference type="GO" id="GO:0004497">
    <property type="term" value="F:monooxygenase activity"/>
    <property type="evidence" value="ECO:0007669"/>
    <property type="project" value="UniProtKB-KW"/>
</dbReference>
<dbReference type="SUPFAM" id="SSF51905">
    <property type="entry name" value="FAD/NAD(P)-binding domain"/>
    <property type="match status" value="1"/>
</dbReference>
<evidence type="ECO:0000259" key="5">
    <source>
        <dbReference type="Pfam" id="PF01494"/>
    </source>
</evidence>
<dbReference type="InterPro" id="IPR050641">
    <property type="entry name" value="RIFMO-like"/>
</dbReference>
<dbReference type="RefSeq" id="WP_324277028.1">
    <property type="nucleotide sequence ID" value="NZ_CP141261.1"/>
</dbReference>
<dbReference type="InterPro" id="IPR002938">
    <property type="entry name" value="FAD-bd"/>
</dbReference>
<evidence type="ECO:0000313" key="7">
    <source>
        <dbReference type="Proteomes" id="UP001324287"/>
    </source>
</evidence>
<proteinExistence type="predicted"/>
<protein>
    <submittedName>
        <fullName evidence="6">FAD-dependent monooxygenase</fullName>
    </submittedName>
</protein>
<keyword evidence="7" id="KW-1185">Reference proteome</keyword>
<keyword evidence="3" id="KW-0274">FAD</keyword>
<keyword evidence="6" id="KW-0503">Monooxygenase</keyword>
<dbReference type="Gene3D" id="3.30.9.10">
    <property type="entry name" value="D-Amino Acid Oxidase, subunit A, domain 2"/>
    <property type="match status" value="1"/>
</dbReference>
<evidence type="ECO:0000256" key="3">
    <source>
        <dbReference type="ARBA" id="ARBA00022827"/>
    </source>
</evidence>
<dbReference type="PANTHER" id="PTHR43004:SF19">
    <property type="entry name" value="BINDING MONOOXYGENASE, PUTATIVE (JCVI)-RELATED"/>
    <property type="match status" value="1"/>
</dbReference>
<sequence>MMVLLVFRSRQLDGVLDRFPGTSYFNVLDPALEGYWKFLGRVDAEQTWFFHAPVDRADADRSTDFRPLVWSAVGAEIDVDVQHVGFWDMRFTLADSYRAGRLLIAGDAAHSHPPYGGYGINTGFEDAANLTWKLAATLQGWGGPRLLDSYDAERRPVFASTRDHFIARAIEVDRDFLATYDPETDRPAFEAAWRERATGSPAEVDAFEPNYEGSPIIAARGGAGPSARGRHETRARPGHHLASQPEGTDVDLFDRLTGGGFVLLRAGTTGEEFVAAAERAAVPLSIVDVDEDVRDAYGSDLVLVRPDQYVAWVGDGGQDADAVLATVTGRAGR</sequence>
<dbReference type="EMBL" id="CP141261">
    <property type="protein sequence ID" value="WRL65710.1"/>
    <property type="molecule type" value="Genomic_DNA"/>
</dbReference>
<accession>A0ABZ1B9G7</accession>
<evidence type="ECO:0000313" key="6">
    <source>
        <dbReference type="EMBL" id="WRL65710.1"/>
    </source>
</evidence>
<dbReference type="PRINTS" id="PR00420">
    <property type="entry name" value="RNGMNOXGNASE"/>
</dbReference>
<dbReference type="Pfam" id="PF21274">
    <property type="entry name" value="Rng_hyd_C"/>
    <property type="match status" value="1"/>
</dbReference>
<organism evidence="6 7">
    <name type="scientific">Blastococcus brunescens</name>
    <dbReference type="NCBI Taxonomy" id="1564165"/>
    <lineage>
        <taxon>Bacteria</taxon>
        <taxon>Bacillati</taxon>
        <taxon>Actinomycetota</taxon>
        <taxon>Actinomycetes</taxon>
        <taxon>Geodermatophilales</taxon>
        <taxon>Geodermatophilaceae</taxon>
        <taxon>Blastococcus</taxon>
    </lineage>
</organism>
<dbReference type="PANTHER" id="PTHR43004">
    <property type="entry name" value="TRK SYSTEM POTASSIUM UPTAKE PROTEIN"/>
    <property type="match status" value="1"/>
</dbReference>
<name>A0ABZ1B9G7_9ACTN</name>
<evidence type="ECO:0000256" key="2">
    <source>
        <dbReference type="ARBA" id="ARBA00022630"/>
    </source>
</evidence>
<gene>
    <name evidence="6" type="ORF">U6N30_09065</name>
</gene>
<dbReference type="Gene3D" id="3.40.30.120">
    <property type="match status" value="1"/>
</dbReference>
<reference evidence="6 7" key="1">
    <citation type="submission" date="2023-12" db="EMBL/GenBank/DDBJ databases">
        <title>Blastococcus brunescens sp. nov., an actonobacterium isolated from sandstone collected in sahara desert.</title>
        <authorList>
            <person name="Gtari M."/>
            <person name="Ghodhbane F."/>
        </authorList>
    </citation>
    <scope>NUCLEOTIDE SEQUENCE [LARGE SCALE GENOMIC DNA]</scope>
    <source>
        <strain evidence="6 7">BMG 8361</strain>
    </source>
</reference>
<evidence type="ECO:0000256" key="1">
    <source>
        <dbReference type="ARBA" id="ARBA00001974"/>
    </source>
</evidence>
<feature type="region of interest" description="Disordered" evidence="4">
    <location>
        <begin position="215"/>
        <end position="247"/>
    </location>
</feature>
<dbReference type="Proteomes" id="UP001324287">
    <property type="component" value="Chromosome"/>
</dbReference>
<keyword evidence="6" id="KW-0560">Oxidoreductase</keyword>
<comment type="cofactor">
    <cofactor evidence="1">
        <name>FAD</name>
        <dbReference type="ChEBI" id="CHEBI:57692"/>
    </cofactor>
</comment>
<evidence type="ECO:0000256" key="4">
    <source>
        <dbReference type="SAM" id="MobiDB-lite"/>
    </source>
</evidence>
<dbReference type="InterPro" id="IPR036188">
    <property type="entry name" value="FAD/NAD-bd_sf"/>
</dbReference>
<dbReference type="Pfam" id="PF01494">
    <property type="entry name" value="FAD_binding_3"/>
    <property type="match status" value="1"/>
</dbReference>
<feature type="domain" description="FAD-binding" evidence="5">
    <location>
        <begin position="75"/>
        <end position="159"/>
    </location>
</feature>
<keyword evidence="2" id="KW-0285">Flavoprotein</keyword>
<dbReference type="Gene3D" id="3.50.50.60">
    <property type="entry name" value="FAD/NAD(P)-binding domain"/>
    <property type="match status" value="1"/>
</dbReference>